<feature type="region of interest" description="Disordered" evidence="4">
    <location>
        <begin position="155"/>
        <end position="314"/>
    </location>
</feature>
<dbReference type="SUPFAM" id="SSF53335">
    <property type="entry name" value="S-adenosyl-L-methionine-dependent methyltransferases"/>
    <property type="match status" value="1"/>
</dbReference>
<sequence>MSERALSFGVAAQAYERFRPGYPPEVADLVLAYADRPLRTALEIGAGTGKATRLFARSGLRVTATDPDAAMLAELRAHVSADVRTVRAAFEELPTDETYDLVYAAAALHWTRPEGRWDRVVALLTPGGVFASFGGPLRLRDPAVEEAVRRARAPFLDSDEIPSPDGTPETHAMRWPGTELRRDARFTDVRQSEIERRVTMGRGRLGRSAVDRLGLPRTAGRSTGAGPPADPGGAARRGGGHRRRHHSPRPAAADPAPARNLTSDASNLGCGRPPRRRGCPACRCTRDSSPSPPPPCVNWSTRSSPPGATCPCTR</sequence>
<dbReference type="InterPro" id="IPR051052">
    <property type="entry name" value="Diverse_substrate_MTase"/>
</dbReference>
<accession>A0ABW7ZMS4</accession>
<dbReference type="GO" id="GO:0032259">
    <property type="term" value="P:methylation"/>
    <property type="evidence" value="ECO:0007669"/>
    <property type="project" value="UniProtKB-KW"/>
</dbReference>
<dbReference type="CDD" id="cd02440">
    <property type="entry name" value="AdoMet_MTases"/>
    <property type="match status" value="1"/>
</dbReference>
<dbReference type="GO" id="GO:0008168">
    <property type="term" value="F:methyltransferase activity"/>
    <property type="evidence" value="ECO:0007669"/>
    <property type="project" value="UniProtKB-KW"/>
</dbReference>
<feature type="domain" description="Methyltransferase type 11" evidence="5">
    <location>
        <begin position="42"/>
        <end position="131"/>
    </location>
</feature>
<dbReference type="InterPro" id="IPR013216">
    <property type="entry name" value="Methyltransf_11"/>
</dbReference>
<keyword evidence="2 6" id="KW-0489">Methyltransferase</keyword>
<dbReference type="Pfam" id="PF08241">
    <property type="entry name" value="Methyltransf_11"/>
    <property type="match status" value="1"/>
</dbReference>
<protein>
    <submittedName>
        <fullName evidence="6">Class I SAM-dependent methyltransferase</fullName>
    </submittedName>
</protein>
<dbReference type="EMBL" id="JBITLE010000006">
    <property type="protein sequence ID" value="MFI7264139.1"/>
    <property type="molecule type" value="Genomic_DNA"/>
</dbReference>
<dbReference type="PANTHER" id="PTHR44942">
    <property type="entry name" value="METHYLTRANSF_11 DOMAIN-CONTAINING PROTEIN"/>
    <property type="match status" value="1"/>
</dbReference>
<keyword evidence="3" id="KW-0808">Transferase</keyword>
<evidence type="ECO:0000313" key="6">
    <source>
        <dbReference type="EMBL" id="MFI7264139.1"/>
    </source>
</evidence>
<reference evidence="6 7" key="1">
    <citation type="submission" date="2024-10" db="EMBL/GenBank/DDBJ databases">
        <title>The Natural Products Discovery Center: Release of the First 8490 Sequenced Strains for Exploring Actinobacteria Biosynthetic Diversity.</title>
        <authorList>
            <person name="Kalkreuter E."/>
            <person name="Kautsar S.A."/>
            <person name="Yang D."/>
            <person name="Bader C.D."/>
            <person name="Teijaro C.N."/>
            <person name="Fluegel L."/>
            <person name="Davis C.M."/>
            <person name="Simpson J.R."/>
            <person name="Lauterbach L."/>
            <person name="Steele A.D."/>
            <person name="Gui C."/>
            <person name="Meng S."/>
            <person name="Li G."/>
            <person name="Viehrig K."/>
            <person name="Ye F."/>
            <person name="Su P."/>
            <person name="Kiefer A.F."/>
            <person name="Nichols A."/>
            <person name="Cepeda A.J."/>
            <person name="Yan W."/>
            <person name="Fan B."/>
            <person name="Jiang Y."/>
            <person name="Adhikari A."/>
            <person name="Zheng C.-J."/>
            <person name="Schuster L."/>
            <person name="Cowan T.M."/>
            <person name="Smanski M.J."/>
            <person name="Chevrette M.G."/>
            <person name="De Carvalho L.P.S."/>
            <person name="Shen B."/>
        </authorList>
    </citation>
    <scope>NUCLEOTIDE SEQUENCE [LARGE SCALE GENOMIC DNA]</scope>
    <source>
        <strain evidence="6 7">NPDC049845</strain>
    </source>
</reference>
<feature type="compositionally biased region" description="Low complexity" evidence="4">
    <location>
        <begin position="249"/>
        <end position="259"/>
    </location>
</feature>
<gene>
    <name evidence="6" type="ORF">ACIBP4_17810</name>
</gene>
<comment type="caution">
    <text evidence="6">The sequence shown here is derived from an EMBL/GenBank/DDBJ whole genome shotgun (WGS) entry which is preliminary data.</text>
</comment>
<dbReference type="PANTHER" id="PTHR44942:SF4">
    <property type="entry name" value="METHYLTRANSFERASE TYPE 11 DOMAIN-CONTAINING PROTEIN"/>
    <property type="match status" value="1"/>
</dbReference>
<feature type="compositionally biased region" description="Basic residues" evidence="4">
    <location>
        <begin position="238"/>
        <end position="248"/>
    </location>
</feature>
<evidence type="ECO:0000313" key="7">
    <source>
        <dbReference type="Proteomes" id="UP001612812"/>
    </source>
</evidence>
<evidence type="ECO:0000256" key="3">
    <source>
        <dbReference type="ARBA" id="ARBA00022679"/>
    </source>
</evidence>
<evidence type="ECO:0000259" key="5">
    <source>
        <dbReference type="Pfam" id="PF08241"/>
    </source>
</evidence>
<feature type="compositionally biased region" description="Basic and acidic residues" evidence="4">
    <location>
        <begin position="179"/>
        <end position="198"/>
    </location>
</feature>
<dbReference type="Gene3D" id="3.40.50.150">
    <property type="entry name" value="Vaccinia Virus protein VP39"/>
    <property type="match status" value="1"/>
</dbReference>
<organism evidence="6 7">
    <name type="scientific">Micromonospora maritima</name>
    <dbReference type="NCBI Taxonomy" id="986711"/>
    <lineage>
        <taxon>Bacteria</taxon>
        <taxon>Bacillati</taxon>
        <taxon>Actinomycetota</taxon>
        <taxon>Actinomycetes</taxon>
        <taxon>Micromonosporales</taxon>
        <taxon>Micromonosporaceae</taxon>
        <taxon>Micromonospora</taxon>
    </lineage>
</organism>
<name>A0ABW7ZMS4_9ACTN</name>
<comment type="similarity">
    <text evidence="1">Belongs to the methyltransferase superfamily.</text>
</comment>
<proteinExistence type="inferred from homology"/>
<dbReference type="RefSeq" id="WP_396770123.1">
    <property type="nucleotide sequence ID" value="NZ_JBITLA010000008.1"/>
</dbReference>
<dbReference type="InterPro" id="IPR029063">
    <property type="entry name" value="SAM-dependent_MTases_sf"/>
</dbReference>
<keyword evidence="7" id="KW-1185">Reference proteome</keyword>
<evidence type="ECO:0000256" key="2">
    <source>
        <dbReference type="ARBA" id="ARBA00022603"/>
    </source>
</evidence>
<evidence type="ECO:0000256" key="4">
    <source>
        <dbReference type="SAM" id="MobiDB-lite"/>
    </source>
</evidence>
<evidence type="ECO:0000256" key="1">
    <source>
        <dbReference type="ARBA" id="ARBA00008361"/>
    </source>
</evidence>
<dbReference type="Proteomes" id="UP001612812">
    <property type="component" value="Unassembled WGS sequence"/>
</dbReference>
<feature type="compositionally biased region" description="Low complexity" evidence="4">
    <location>
        <begin position="224"/>
        <end position="234"/>
    </location>
</feature>